<dbReference type="SUPFAM" id="SSF53150">
    <property type="entry name" value="DNA repair protein MutS, domain II"/>
    <property type="match status" value="1"/>
</dbReference>
<dbReference type="InterPro" id="IPR007860">
    <property type="entry name" value="DNA_mmatch_repair_MutS_con_dom"/>
</dbReference>
<keyword evidence="5" id="KW-0238">DNA-binding</keyword>
<dbReference type="InterPro" id="IPR027417">
    <property type="entry name" value="P-loop_NTPase"/>
</dbReference>
<dbReference type="Gene3D" id="3.30.420.110">
    <property type="entry name" value="MutS, connector domain"/>
    <property type="match status" value="1"/>
</dbReference>
<dbReference type="OrthoDB" id="121051at2759"/>
<dbReference type="InterPro" id="IPR036187">
    <property type="entry name" value="DNA_mismatch_repair_MutS_sf"/>
</dbReference>
<dbReference type="PIRSF" id="PIRSF037677">
    <property type="entry name" value="DNA_mis_repair_Msh6"/>
    <property type="match status" value="1"/>
</dbReference>
<dbReference type="Pfam" id="PF00488">
    <property type="entry name" value="MutS_V"/>
    <property type="match status" value="1"/>
</dbReference>
<evidence type="ECO:0000256" key="2">
    <source>
        <dbReference type="ARBA" id="ARBA00022741"/>
    </source>
</evidence>
<dbReference type="InterPro" id="IPR007695">
    <property type="entry name" value="DNA_mismatch_repair_MutS-lik_N"/>
</dbReference>
<evidence type="ECO:0000259" key="7">
    <source>
        <dbReference type="SMART" id="SM00533"/>
    </source>
</evidence>
<feature type="compositionally biased region" description="Gly residues" evidence="6">
    <location>
        <begin position="772"/>
        <end position="786"/>
    </location>
</feature>
<dbReference type="GO" id="GO:0005524">
    <property type="term" value="F:ATP binding"/>
    <property type="evidence" value="ECO:0007669"/>
    <property type="project" value="UniProtKB-KW"/>
</dbReference>
<dbReference type="SUPFAM" id="SSF55271">
    <property type="entry name" value="DNA repair protein MutS, domain I"/>
    <property type="match status" value="1"/>
</dbReference>
<dbReference type="SUPFAM" id="SSF48334">
    <property type="entry name" value="DNA repair protein MutS, domain III"/>
    <property type="match status" value="1"/>
</dbReference>
<reference evidence="9 10" key="1">
    <citation type="journal article" date="2020" name="Cell">
        <title>Large-Scale Comparative Analyses of Tick Genomes Elucidate Their Genetic Diversity and Vector Capacities.</title>
        <authorList>
            <consortium name="Tick Genome and Microbiome Consortium (TIGMIC)"/>
            <person name="Jia N."/>
            <person name="Wang J."/>
            <person name="Shi W."/>
            <person name="Du L."/>
            <person name="Sun Y."/>
            <person name="Zhan W."/>
            <person name="Jiang J.F."/>
            <person name="Wang Q."/>
            <person name="Zhang B."/>
            <person name="Ji P."/>
            <person name="Bell-Sakyi L."/>
            <person name="Cui X.M."/>
            <person name="Yuan T.T."/>
            <person name="Jiang B.G."/>
            <person name="Yang W.F."/>
            <person name="Lam T.T."/>
            <person name="Chang Q.C."/>
            <person name="Ding S.J."/>
            <person name="Wang X.J."/>
            <person name="Zhu J.G."/>
            <person name="Ruan X.D."/>
            <person name="Zhao L."/>
            <person name="Wei J.T."/>
            <person name="Ye R.Z."/>
            <person name="Que T.C."/>
            <person name="Du C.H."/>
            <person name="Zhou Y.H."/>
            <person name="Cheng J.X."/>
            <person name="Dai P.F."/>
            <person name="Guo W.B."/>
            <person name="Han X.H."/>
            <person name="Huang E.J."/>
            <person name="Li L.F."/>
            <person name="Wei W."/>
            <person name="Gao Y.C."/>
            <person name="Liu J.Z."/>
            <person name="Shao H.Z."/>
            <person name="Wang X."/>
            <person name="Wang C.C."/>
            <person name="Yang T.C."/>
            <person name="Huo Q.B."/>
            <person name="Li W."/>
            <person name="Chen H.Y."/>
            <person name="Chen S.E."/>
            <person name="Zhou L.G."/>
            <person name="Ni X.B."/>
            <person name="Tian J.H."/>
            <person name="Sheng Y."/>
            <person name="Liu T."/>
            <person name="Pan Y.S."/>
            <person name="Xia L.Y."/>
            <person name="Li J."/>
            <person name="Zhao F."/>
            <person name="Cao W.C."/>
        </authorList>
    </citation>
    <scope>NUCLEOTIDE SEQUENCE [LARGE SCALE GENOMIC DNA]</scope>
    <source>
        <strain evidence="9">HaeL-2018</strain>
    </source>
</reference>
<evidence type="ECO:0000256" key="6">
    <source>
        <dbReference type="SAM" id="MobiDB-lite"/>
    </source>
</evidence>
<dbReference type="SMART" id="SM00533">
    <property type="entry name" value="MUTSd"/>
    <property type="match status" value="1"/>
</dbReference>
<evidence type="ECO:0000256" key="4">
    <source>
        <dbReference type="ARBA" id="ARBA00022840"/>
    </source>
</evidence>
<dbReference type="GO" id="GO:0032301">
    <property type="term" value="C:MutSalpha complex"/>
    <property type="evidence" value="ECO:0007669"/>
    <property type="project" value="TreeGrafter"/>
</dbReference>
<keyword evidence="10" id="KW-1185">Reference proteome</keyword>
<evidence type="ECO:0000256" key="3">
    <source>
        <dbReference type="ARBA" id="ARBA00022763"/>
    </source>
</evidence>
<proteinExistence type="inferred from homology"/>
<comment type="similarity">
    <text evidence="1">Belongs to the DNA mismatch repair MutS family.</text>
</comment>
<dbReference type="InterPro" id="IPR017261">
    <property type="entry name" value="DNA_mismatch_repair_MutS/MSH"/>
</dbReference>
<dbReference type="Gene3D" id="3.40.50.300">
    <property type="entry name" value="P-loop containing nucleotide triphosphate hydrolases"/>
    <property type="match status" value="1"/>
</dbReference>
<protein>
    <submittedName>
        <fullName evidence="9">Uncharacterized protein</fullName>
    </submittedName>
</protein>
<dbReference type="PANTHER" id="PTHR11361">
    <property type="entry name" value="DNA MISMATCH REPAIR PROTEIN MUTS FAMILY MEMBER"/>
    <property type="match status" value="1"/>
</dbReference>
<dbReference type="GO" id="GO:0030983">
    <property type="term" value="F:mismatched DNA binding"/>
    <property type="evidence" value="ECO:0007669"/>
    <property type="project" value="InterPro"/>
</dbReference>
<keyword evidence="2" id="KW-0547">Nucleotide-binding</keyword>
<feature type="domain" description="DNA mismatch repair proteins mutS family" evidence="8">
    <location>
        <begin position="891"/>
        <end position="956"/>
    </location>
</feature>
<dbReference type="GO" id="GO:0006298">
    <property type="term" value="P:mismatch repair"/>
    <property type="evidence" value="ECO:0007669"/>
    <property type="project" value="InterPro"/>
</dbReference>
<dbReference type="InterPro" id="IPR007696">
    <property type="entry name" value="DNA_mismatch_repair_MutS_core"/>
</dbReference>
<evidence type="ECO:0000313" key="9">
    <source>
        <dbReference type="EMBL" id="KAH9374422.1"/>
    </source>
</evidence>
<dbReference type="Pfam" id="PF05192">
    <property type="entry name" value="MutS_III"/>
    <property type="match status" value="1"/>
</dbReference>
<dbReference type="SUPFAM" id="SSF52540">
    <property type="entry name" value="P-loop containing nucleoside triphosphate hydrolases"/>
    <property type="match status" value="1"/>
</dbReference>
<evidence type="ECO:0000256" key="1">
    <source>
        <dbReference type="ARBA" id="ARBA00006271"/>
    </source>
</evidence>
<keyword evidence="3" id="KW-0227">DNA damage</keyword>
<dbReference type="AlphaFoldDB" id="A0A9J6G7Q3"/>
<gene>
    <name evidence="9" type="ORF">HPB48_014060</name>
</gene>
<organism evidence="9 10">
    <name type="scientific">Haemaphysalis longicornis</name>
    <name type="common">Bush tick</name>
    <dbReference type="NCBI Taxonomy" id="44386"/>
    <lineage>
        <taxon>Eukaryota</taxon>
        <taxon>Metazoa</taxon>
        <taxon>Ecdysozoa</taxon>
        <taxon>Arthropoda</taxon>
        <taxon>Chelicerata</taxon>
        <taxon>Arachnida</taxon>
        <taxon>Acari</taxon>
        <taxon>Parasitiformes</taxon>
        <taxon>Ixodida</taxon>
        <taxon>Ixodoidea</taxon>
        <taxon>Ixodidae</taxon>
        <taxon>Haemaphysalinae</taxon>
        <taxon>Haemaphysalis</taxon>
    </lineage>
</organism>
<keyword evidence="4" id="KW-0067">ATP-binding</keyword>
<name>A0A9J6G7Q3_HAELO</name>
<dbReference type="InterPro" id="IPR045076">
    <property type="entry name" value="MutS"/>
</dbReference>
<dbReference type="Pfam" id="PF01624">
    <property type="entry name" value="MutS_I"/>
    <property type="match status" value="1"/>
</dbReference>
<evidence type="ECO:0000313" key="10">
    <source>
        <dbReference type="Proteomes" id="UP000821853"/>
    </source>
</evidence>
<dbReference type="GO" id="GO:0140664">
    <property type="term" value="F:ATP-dependent DNA damage sensor activity"/>
    <property type="evidence" value="ECO:0007669"/>
    <property type="project" value="InterPro"/>
</dbReference>
<comment type="caution">
    <text evidence="9">The sequence shown here is derived from an EMBL/GenBank/DDBJ whole genome shotgun (WGS) entry which is preliminary data.</text>
</comment>
<dbReference type="EMBL" id="JABSTR010000006">
    <property type="protein sequence ID" value="KAH9374422.1"/>
    <property type="molecule type" value="Genomic_DNA"/>
</dbReference>
<dbReference type="Proteomes" id="UP000821853">
    <property type="component" value="Chromosome 4"/>
</dbReference>
<dbReference type="Gene3D" id="1.10.1420.10">
    <property type="match status" value="2"/>
</dbReference>
<feature type="domain" description="DNA mismatch repair protein MutS core" evidence="7">
    <location>
        <begin position="476"/>
        <end position="870"/>
    </location>
</feature>
<dbReference type="PANTHER" id="PTHR11361:SF148">
    <property type="entry name" value="DNA MISMATCH REPAIR PROTEIN MSH6"/>
    <property type="match status" value="1"/>
</dbReference>
<feature type="compositionally biased region" description="Low complexity" evidence="6">
    <location>
        <begin position="747"/>
        <end position="761"/>
    </location>
</feature>
<dbReference type="Gene3D" id="3.40.1170.10">
    <property type="entry name" value="DNA repair protein MutS, domain I"/>
    <property type="match status" value="1"/>
</dbReference>
<dbReference type="InterPro" id="IPR016151">
    <property type="entry name" value="DNA_mismatch_repair_MutS_N"/>
</dbReference>
<dbReference type="InterPro" id="IPR036678">
    <property type="entry name" value="MutS_con_dom_sf"/>
</dbReference>
<dbReference type="SMART" id="SM00534">
    <property type="entry name" value="MUTSac"/>
    <property type="match status" value="1"/>
</dbReference>
<sequence>MAANAKKRTSLTFAAKLEAIQSVGKSSIAGASGMPRKAKAEQKQHSGVCTKLPLKMLRSPLWQQTAIHFALLLGARSGGLSEELEPHQRFNADEAGRFWQKRIWQGCVAVLLAAPSEEAAEEAGLHGTEEECELKETWRKLERFVGAKPRRMCIYDIVGGDDSTGTMAELTDVEVGKFYELYHMDAVIGVEELGLVFMKGEFAHSGFPEIAYGRYSEALIQRGYKVARVEQTETPRMMEERCRQMSRPSKFERVVRREICRITSRATRTFGAQDGQLCDPEPSFLLAIVHREVEGRPHFGICFVDTSVGKFHLGQFEDDQFCSQLRTAVSHYPPAQVLHEAEPRASLLWPVLEGPLHAVPREVLRPGRELWDAAETLRQLREGAYFEATGYPEALLVHFIDPEDPTNLTPRPDGCLALKALGACVWYLRECLIEEEVLTMRSFERYVPPQGLARANMVLDGVCLQNLEVLRNASGGTQGTLLATMDCCCTPFGRRLFQQWLCAPPCRVPLIEERQRAVADLLAFPDEARQTRDLLRTLPDLERLLARIHSQGLARKSGSCHPDQRAILYEDTAYNKRKIANLLQVRLLSSAGGLGWAPCSLRALLWLGRSRRDVAVRTRAVLQSGLTMQHSGNMAALEGFQKASRLGPLWEGARSSLASGALAACLPGGEAAGQEASFPDLSEALAFFEGAFDHELAKREGRVTPARGVDPDYDRAMQGIQVGVDTLKTRRARPDLKAPRHREKPLPAGARRPPGGPWSPARRARRASGSRGPKGGARAGRAGGGCPSLPLAPRRSGKEKGHPMCPCAACRRCEWERAVRCLSQLDCLLSLAQYSGSITGPCCTPRFLAAPQEEPSVRIQGGRHPCLLQHLGADTLVPNDLVLGHPEECPPLVALITGPNMGGKSTLMRQAGLLLIIAHMGARVPADVCELTLVDRIFTRLGASDRITSGEIGKLDC</sequence>
<evidence type="ECO:0000256" key="5">
    <source>
        <dbReference type="ARBA" id="ARBA00023125"/>
    </source>
</evidence>
<dbReference type="Pfam" id="PF05188">
    <property type="entry name" value="MutS_II"/>
    <property type="match status" value="1"/>
</dbReference>
<dbReference type="InterPro" id="IPR000432">
    <property type="entry name" value="DNA_mismatch_repair_MutS_C"/>
</dbReference>
<dbReference type="VEuPathDB" id="VectorBase:HLOH_065142"/>
<feature type="region of interest" description="Disordered" evidence="6">
    <location>
        <begin position="720"/>
        <end position="802"/>
    </location>
</feature>
<accession>A0A9J6G7Q3</accession>
<evidence type="ECO:0000259" key="8">
    <source>
        <dbReference type="SMART" id="SM00534"/>
    </source>
</evidence>